<dbReference type="OrthoDB" id="8479357at2"/>
<evidence type="ECO:0000313" key="7">
    <source>
        <dbReference type="Proteomes" id="UP000276128"/>
    </source>
</evidence>
<evidence type="ECO:0000256" key="4">
    <source>
        <dbReference type="ARBA" id="ARBA00023163"/>
    </source>
</evidence>
<evidence type="ECO:0000256" key="1">
    <source>
        <dbReference type="ARBA" id="ARBA00009437"/>
    </source>
</evidence>
<dbReference type="Gene3D" id="1.10.10.10">
    <property type="entry name" value="Winged helix-like DNA-binding domain superfamily/Winged helix DNA-binding domain"/>
    <property type="match status" value="1"/>
</dbReference>
<dbReference type="InterPro" id="IPR000847">
    <property type="entry name" value="LysR_HTH_N"/>
</dbReference>
<comment type="caution">
    <text evidence="6">The sequence shown here is derived from an EMBL/GenBank/DDBJ whole genome shotgun (WGS) entry which is preliminary data.</text>
</comment>
<dbReference type="InterPro" id="IPR036390">
    <property type="entry name" value="WH_DNA-bd_sf"/>
</dbReference>
<gene>
    <name evidence="6" type="ORF">EJQ19_27425</name>
</gene>
<evidence type="ECO:0000259" key="5">
    <source>
        <dbReference type="PROSITE" id="PS50931"/>
    </source>
</evidence>
<protein>
    <submittedName>
        <fullName evidence="6">LysR family transcriptional regulator</fullName>
    </submittedName>
</protein>
<evidence type="ECO:0000256" key="2">
    <source>
        <dbReference type="ARBA" id="ARBA00023015"/>
    </source>
</evidence>
<dbReference type="AlphaFoldDB" id="A0A430J5Z2"/>
<feature type="domain" description="HTH lysR-type" evidence="5">
    <location>
        <begin position="1"/>
        <end position="58"/>
    </location>
</feature>
<dbReference type="RefSeq" id="WP_126144417.1">
    <property type="nucleotide sequence ID" value="NZ_RXHU01000099.1"/>
</dbReference>
<dbReference type="InterPro" id="IPR005119">
    <property type="entry name" value="LysR_subst-bd"/>
</dbReference>
<dbReference type="PANTHER" id="PTHR30126">
    <property type="entry name" value="HTH-TYPE TRANSCRIPTIONAL REGULATOR"/>
    <property type="match status" value="1"/>
</dbReference>
<name>A0A430J5Z2_9BACL</name>
<dbReference type="GO" id="GO:0000976">
    <property type="term" value="F:transcription cis-regulatory region binding"/>
    <property type="evidence" value="ECO:0007669"/>
    <property type="project" value="TreeGrafter"/>
</dbReference>
<comment type="similarity">
    <text evidence="1">Belongs to the LysR transcriptional regulatory family.</text>
</comment>
<keyword evidence="3" id="KW-0238">DNA-binding</keyword>
<reference evidence="6 7" key="1">
    <citation type="submission" date="2018-12" db="EMBL/GenBank/DDBJ databases">
        <title>Bacillus ochoae sp. nov., Paenibacillus whitsoniae sp. nov., Paenibacillus spiritus sp. nov. Isolated from the Mars Exploration Rover during spacecraft assembly.</title>
        <authorList>
            <person name="Seuylemezian A."/>
            <person name="Vaishampayan P."/>
        </authorList>
    </citation>
    <scope>NUCLEOTIDE SEQUENCE [LARGE SCALE GENOMIC DNA]</scope>
    <source>
        <strain evidence="6 7">MER 54</strain>
    </source>
</reference>
<dbReference type="PROSITE" id="PS50931">
    <property type="entry name" value="HTH_LYSR"/>
    <property type="match status" value="1"/>
</dbReference>
<dbReference type="EMBL" id="RXHU01000099">
    <property type="protein sequence ID" value="RTE03937.1"/>
    <property type="molecule type" value="Genomic_DNA"/>
</dbReference>
<evidence type="ECO:0000256" key="3">
    <source>
        <dbReference type="ARBA" id="ARBA00023125"/>
    </source>
</evidence>
<organism evidence="6 7">
    <name type="scientific">Paenibacillus whitsoniae</name>
    <dbReference type="NCBI Taxonomy" id="2496558"/>
    <lineage>
        <taxon>Bacteria</taxon>
        <taxon>Bacillati</taxon>
        <taxon>Bacillota</taxon>
        <taxon>Bacilli</taxon>
        <taxon>Bacillales</taxon>
        <taxon>Paenibacillaceae</taxon>
        <taxon>Paenibacillus</taxon>
    </lineage>
</organism>
<dbReference type="Pfam" id="PF00126">
    <property type="entry name" value="HTH_1"/>
    <property type="match status" value="1"/>
</dbReference>
<dbReference type="SUPFAM" id="SSF53850">
    <property type="entry name" value="Periplasmic binding protein-like II"/>
    <property type="match status" value="1"/>
</dbReference>
<dbReference type="Gene3D" id="3.40.190.290">
    <property type="match status" value="1"/>
</dbReference>
<evidence type="ECO:0000313" key="6">
    <source>
        <dbReference type="EMBL" id="RTE03937.1"/>
    </source>
</evidence>
<dbReference type="Pfam" id="PF03466">
    <property type="entry name" value="LysR_substrate"/>
    <property type="match status" value="1"/>
</dbReference>
<proteinExistence type="inferred from homology"/>
<dbReference type="InterPro" id="IPR036388">
    <property type="entry name" value="WH-like_DNA-bd_sf"/>
</dbReference>
<keyword evidence="7" id="KW-1185">Reference proteome</keyword>
<dbReference type="PANTHER" id="PTHR30126:SF40">
    <property type="entry name" value="HTH-TYPE TRANSCRIPTIONAL REGULATOR GLTR"/>
    <property type="match status" value="1"/>
</dbReference>
<accession>A0A430J5Z2</accession>
<dbReference type="GO" id="GO:0003700">
    <property type="term" value="F:DNA-binding transcription factor activity"/>
    <property type="evidence" value="ECO:0007669"/>
    <property type="project" value="InterPro"/>
</dbReference>
<sequence length="283" mass="30966">MESSELRVFQMVAREGSITKAAQQLGYVQSNVTARIQSLEAEVGSPLFNRHPRGMSLTSSGKLLLTYADKIIGLLDEAKLALTDQNKPFGTLAIGSTQTCAAVRLPALLTKYYQQFPDVQLSLTTGHTADLIDRMLHYELDGSFIGGSFEHPELTSVIAFPEELVIVSTPAVATLEEAVAKPVLVFSNGCSYREILQKWLSSLGPSRPPLMEFGTLEAILGGVAAPQTVADKYVKEGTMRTHTVPSPYRYINTEFITRKDAFNSSALRELIRLLQVPSTIEAD</sequence>
<dbReference type="PRINTS" id="PR00039">
    <property type="entry name" value="HTHLYSR"/>
</dbReference>
<keyword evidence="4" id="KW-0804">Transcription</keyword>
<dbReference type="SUPFAM" id="SSF46785">
    <property type="entry name" value="Winged helix' DNA-binding domain"/>
    <property type="match status" value="1"/>
</dbReference>
<dbReference type="Proteomes" id="UP000276128">
    <property type="component" value="Unassembled WGS sequence"/>
</dbReference>
<dbReference type="FunFam" id="1.10.10.10:FF:000001">
    <property type="entry name" value="LysR family transcriptional regulator"/>
    <property type="match status" value="1"/>
</dbReference>
<keyword evidence="2" id="KW-0805">Transcription regulation</keyword>